<keyword evidence="2" id="KW-1185">Reference proteome</keyword>
<evidence type="ECO:0000313" key="2">
    <source>
        <dbReference type="Proteomes" id="UP001165960"/>
    </source>
</evidence>
<evidence type="ECO:0000313" key="1">
    <source>
        <dbReference type="EMBL" id="KAJ9071490.1"/>
    </source>
</evidence>
<name>A0ACC2TAH1_9FUNG</name>
<organism evidence="1 2">
    <name type="scientific">Entomophthora muscae</name>
    <dbReference type="NCBI Taxonomy" id="34485"/>
    <lineage>
        <taxon>Eukaryota</taxon>
        <taxon>Fungi</taxon>
        <taxon>Fungi incertae sedis</taxon>
        <taxon>Zoopagomycota</taxon>
        <taxon>Entomophthoromycotina</taxon>
        <taxon>Entomophthoromycetes</taxon>
        <taxon>Entomophthorales</taxon>
        <taxon>Entomophthoraceae</taxon>
        <taxon>Entomophthora</taxon>
    </lineage>
</organism>
<proteinExistence type="predicted"/>
<dbReference type="Proteomes" id="UP001165960">
    <property type="component" value="Unassembled WGS sequence"/>
</dbReference>
<protein>
    <submittedName>
        <fullName evidence="1">Uncharacterized protein</fullName>
    </submittedName>
</protein>
<gene>
    <name evidence="1" type="ORF">DSO57_1036354</name>
</gene>
<sequence length="71" mass="7384">MTISINPNVNFYFPSMFGQSQGSNQIGAIDVIAHELLHGMGFISGLGGSAANSNLSPNIHVNPLAKTGCPK</sequence>
<reference evidence="1" key="1">
    <citation type="submission" date="2022-04" db="EMBL/GenBank/DDBJ databases">
        <title>Genome of the entomopathogenic fungus Entomophthora muscae.</title>
        <authorList>
            <person name="Elya C."/>
            <person name="Lovett B.R."/>
            <person name="Lee E."/>
            <person name="Macias A.M."/>
            <person name="Hajek A.E."/>
            <person name="De Bivort B.L."/>
            <person name="Kasson M.T."/>
            <person name="De Fine Licht H.H."/>
            <person name="Stajich J.E."/>
        </authorList>
    </citation>
    <scope>NUCLEOTIDE SEQUENCE</scope>
    <source>
        <strain evidence="1">Berkeley</strain>
    </source>
</reference>
<comment type="caution">
    <text evidence="1">The sequence shown here is derived from an EMBL/GenBank/DDBJ whole genome shotgun (WGS) entry which is preliminary data.</text>
</comment>
<dbReference type="EMBL" id="QTSX02003187">
    <property type="protein sequence ID" value="KAJ9071490.1"/>
    <property type="molecule type" value="Genomic_DNA"/>
</dbReference>
<accession>A0ACC2TAH1</accession>